<feature type="region of interest" description="Disordered" evidence="7">
    <location>
        <begin position="746"/>
        <end position="835"/>
    </location>
</feature>
<keyword evidence="3" id="KW-0479">Metal-binding</keyword>
<dbReference type="PANTHER" id="PTHR21646">
    <property type="entry name" value="UBIQUITIN CARBOXYL-TERMINAL HYDROLASE"/>
    <property type="match status" value="1"/>
</dbReference>
<evidence type="ECO:0000256" key="7">
    <source>
        <dbReference type="SAM" id="MobiDB-lite"/>
    </source>
</evidence>
<dbReference type="InterPro" id="IPR002893">
    <property type="entry name" value="Znf_MYND"/>
</dbReference>
<feature type="domain" description="USP" evidence="8">
    <location>
        <begin position="367"/>
        <end position="1084"/>
    </location>
</feature>
<evidence type="ECO:0000256" key="1">
    <source>
        <dbReference type="ARBA" id="ARBA00000707"/>
    </source>
</evidence>
<dbReference type="PANTHER" id="PTHR21646:SF74">
    <property type="entry name" value="UBIQUITIN CARBOXYL-TERMINAL HYDROLASE 19"/>
    <property type="match status" value="1"/>
</dbReference>
<sequence>MGQNENDNQVLDYSWHQTDKAVFISLKSGPGLSDDDVDFEITSRDLHLRLKDGRDWLCEFFKEVDHPTCSFHVDEKEIGIQIEKAVHGQTWPQLQADPTSLRNGTPDPPVSISTAAPSTPPKMSASAPPPPPPPPPRAPTPQQSVHAPVPPALSDVEIQRPPKAYIINHAKNDWFEKDLSSLALHIYIKEIDKESIDVNFRDQEMTVRFKTNDQKFLQLHTDSSGETLFSWTIHLKNSILPEQCTYKITQYRLEVLLRKKVPERWGSLERAMTKAANSTVHSSGSSKWMPLSAAKNQDTEEMAKDMGSEKDMLRGAVGGAKSVDAGADNRSQPLVTKPTCTVPPQSHLPGTSQSATKAELYYNPGFTGLDNLGNTCFMNSVLQVLANTRELRDYMLDSNMKSEINYSNPLGTGGTLILTFAVLMRSLWSGKFRSCAPSKLKNTVASKASQFMGFAQHDAQEFMAFLLDGLHEDLNRVKNKPYIEAQDSDGKADEEVAETAWQAHKKRNDSYIVDLFQGQYKSKLVCPECGKVSITFDPFMHLSVPLPKKKRVLPVFFFSKDYYRKPVKYVVALSTDATVEELKSVMAEKTGVQAINLRVFEMYSNRVQKIFNKASSLSSVSNNDIIFVCEVLSKEVSGEEVHEVTVMQRMMMPAPVSRCSYCRKDRESDHSLKHCTKCYRAGYCDPNCQKKHWPTHKMSCRRDLEPVGCPFVISLPASHCTYARLCQAMEAFARYSTNIFQPPVTATCKPPTPSTPPGSTAPTDTIETSQSSPIVRGQGDAAGLVHSEDRVDSGGEGRVTLEDSMREECRSGSSTEQTETTSEENMKHKPSDGVTTATIHGQPQLPERTMPPFFIKPVNMSGYGLIKPQGERISDKGDNPIDLKQYNFLAMDWRNDPKQQNHVLVESKSLEYEEDDSVYELYEEEKSTTIDHCLNLFTEPERLTPDEAWYCPQCKEHREATKQMSLWRLPSSLIIQLKRFSFKNMIWRDKIDKLVRYPIRGLDLTPYCHGLKGPVPPIYDLYGVINHHGGILGGHYTALARLPSRESWKKNEYDWRLFDDSHVSQISEKNVCTQSAYLLFYRLRQPYIPYMPLPLNDDMPRPLTADAPMDCESAQSAPSLKKVALEGEGANMKDAEEADADMQAQDGAGSNLVGGKAFPAEREASADTTPKNVKDKDELPYTDMEDID</sequence>
<dbReference type="GO" id="GO:0016579">
    <property type="term" value="P:protein deubiquitination"/>
    <property type="evidence" value="ECO:0007669"/>
    <property type="project" value="InterPro"/>
</dbReference>
<feature type="domain" description="CS" evidence="10">
    <location>
        <begin position="8"/>
        <end position="95"/>
    </location>
</feature>
<dbReference type="EC" id="3.4.19.12" evidence="2"/>
<dbReference type="InterPro" id="IPR018200">
    <property type="entry name" value="USP_CS"/>
</dbReference>
<feature type="region of interest" description="Disordered" evidence="7">
    <location>
        <begin position="322"/>
        <end position="353"/>
    </location>
</feature>
<evidence type="ECO:0000259" key="8">
    <source>
        <dbReference type="PROSITE" id="PS50235"/>
    </source>
</evidence>
<dbReference type="CDD" id="cd06466">
    <property type="entry name" value="p23_CS_SGT1_like"/>
    <property type="match status" value="1"/>
</dbReference>
<dbReference type="Gene3D" id="3.90.70.10">
    <property type="entry name" value="Cysteine proteinases"/>
    <property type="match status" value="2"/>
</dbReference>
<dbReference type="GO" id="GO:0008270">
    <property type="term" value="F:zinc ion binding"/>
    <property type="evidence" value="ECO:0007669"/>
    <property type="project" value="UniProtKB-KW"/>
</dbReference>
<dbReference type="InterPro" id="IPR007052">
    <property type="entry name" value="CS_dom"/>
</dbReference>
<feature type="domain" description="MYND-type" evidence="9">
    <location>
        <begin position="659"/>
        <end position="700"/>
    </location>
</feature>
<dbReference type="Gene3D" id="6.10.140.2220">
    <property type="match status" value="1"/>
</dbReference>
<accession>A0A913ZTY3</accession>
<dbReference type="InterPro" id="IPR028889">
    <property type="entry name" value="USP"/>
</dbReference>
<dbReference type="PROSITE" id="PS50235">
    <property type="entry name" value="USP_3"/>
    <property type="match status" value="1"/>
</dbReference>
<evidence type="ECO:0000313" key="12">
    <source>
        <dbReference type="Proteomes" id="UP000887568"/>
    </source>
</evidence>
<dbReference type="OrthoDB" id="265776at2759"/>
<dbReference type="InterPro" id="IPR050185">
    <property type="entry name" value="Ub_carboxyl-term_hydrolase"/>
</dbReference>
<dbReference type="CTD" id="10869"/>
<proteinExistence type="predicted"/>
<dbReference type="PROSITE" id="PS00973">
    <property type="entry name" value="USP_2"/>
    <property type="match status" value="1"/>
</dbReference>
<feature type="compositionally biased region" description="Low complexity" evidence="7">
    <location>
        <begin position="113"/>
        <end position="126"/>
    </location>
</feature>
<feature type="region of interest" description="Disordered" evidence="7">
    <location>
        <begin position="95"/>
        <end position="148"/>
    </location>
</feature>
<dbReference type="PROSITE" id="PS51203">
    <property type="entry name" value="CS"/>
    <property type="match status" value="2"/>
</dbReference>
<evidence type="ECO:0000256" key="6">
    <source>
        <dbReference type="PROSITE-ProRule" id="PRU00134"/>
    </source>
</evidence>
<dbReference type="InterPro" id="IPR038765">
    <property type="entry name" value="Papain-like_cys_pep_sf"/>
</dbReference>
<dbReference type="Gene3D" id="2.60.40.790">
    <property type="match status" value="2"/>
</dbReference>
<dbReference type="GeneID" id="119726765"/>
<feature type="region of interest" description="Disordered" evidence="7">
    <location>
        <begin position="1129"/>
        <end position="1188"/>
    </location>
</feature>
<dbReference type="CDD" id="cd02674">
    <property type="entry name" value="Peptidase_C19R"/>
    <property type="match status" value="1"/>
</dbReference>
<reference evidence="11" key="1">
    <citation type="submission" date="2022-11" db="UniProtKB">
        <authorList>
            <consortium name="EnsemblMetazoa"/>
        </authorList>
    </citation>
    <scope>IDENTIFICATION</scope>
</reference>
<dbReference type="PROSITE" id="PS01360">
    <property type="entry name" value="ZF_MYND_1"/>
    <property type="match status" value="1"/>
</dbReference>
<dbReference type="OMA" id="FLSINWW"/>
<dbReference type="Pfam" id="PF00443">
    <property type="entry name" value="UCH"/>
    <property type="match status" value="1"/>
</dbReference>
<dbReference type="SUPFAM" id="SSF144232">
    <property type="entry name" value="HIT/MYND zinc finger-like"/>
    <property type="match status" value="1"/>
</dbReference>
<dbReference type="RefSeq" id="XP_038054536.1">
    <property type="nucleotide sequence ID" value="XM_038198608.1"/>
</dbReference>
<keyword evidence="4 6" id="KW-0863">Zinc-finger</keyword>
<dbReference type="Proteomes" id="UP000887568">
    <property type="component" value="Unplaced"/>
</dbReference>
<protein>
    <recommendedName>
        <fullName evidence="2">ubiquitinyl hydrolase 1</fullName>
        <ecNumber evidence="2">3.4.19.12</ecNumber>
    </recommendedName>
</protein>
<feature type="domain" description="CS" evidence="10">
    <location>
        <begin position="167"/>
        <end position="269"/>
    </location>
</feature>
<evidence type="ECO:0000256" key="5">
    <source>
        <dbReference type="ARBA" id="ARBA00022833"/>
    </source>
</evidence>
<dbReference type="Pfam" id="PF04969">
    <property type="entry name" value="CS"/>
    <property type="match status" value="2"/>
</dbReference>
<evidence type="ECO:0000256" key="2">
    <source>
        <dbReference type="ARBA" id="ARBA00012759"/>
    </source>
</evidence>
<dbReference type="PROSITE" id="PS50865">
    <property type="entry name" value="ZF_MYND_2"/>
    <property type="match status" value="1"/>
</dbReference>
<dbReference type="SUPFAM" id="SSF49764">
    <property type="entry name" value="HSP20-like chaperones"/>
    <property type="match status" value="2"/>
</dbReference>
<keyword evidence="5" id="KW-0862">Zinc</keyword>
<dbReference type="InterPro" id="IPR008978">
    <property type="entry name" value="HSP20-like_chaperone"/>
</dbReference>
<feature type="compositionally biased region" description="Low complexity" evidence="7">
    <location>
        <begin position="811"/>
        <end position="820"/>
    </location>
</feature>
<comment type="catalytic activity">
    <reaction evidence="1">
        <text>Thiol-dependent hydrolysis of ester, thioester, amide, peptide and isopeptide bonds formed by the C-terminal Gly of ubiquitin (a 76-residue protein attached to proteins as an intracellular targeting signal).</text>
        <dbReference type="EC" id="3.4.19.12"/>
    </reaction>
</comment>
<name>A0A913ZTY3_PATMI</name>
<evidence type="ECO:0000256" key="4">
    <source>
        <dbReference type="ARBA" id="ARBA00022771"/>
    </source>
</evidence>
<dbReference type="Pfam" id="PF01753">
    <property type="entry name" value="zf-MYND"/>
    <property type="match status" value="1"/>
</dbReference>
<evidence type="ECO:0000256" key="3">
    <source>
        <dbReference type="ARBA" id="ARBA00022723"/>
    </source>
</evidence>
<dbReference type="EnsemblMetazoa" id="XM_038198608.1">
    <property type="protein sequence ID" value="XP_038054536.1"/>
    <property type="gene ID" value="LOC119726765"/>
</dbReference>
<evidence type="ECO:0000259" key="9">
    <source>
        <dbReference type="PROSITE" id="PS50865"/>
    </source>
</evidence>
<feature type="compositionally biased region" description="Pro residues" evidence="7">
    <location>
        <begin position="127"/>
        <end position="139"/>
    </location>
</feature>
<dbReference type="PROSITE" id="PS00972">
    <property type="entry name" value="USP_1"/>
    <property type="match status" value="1"/>
</dbReference>
<organism evidence="11 12">
    <name type="scientific">Patiria miniata</name>
    <name type="common">Bat star</name>
    <name type="synonym">Asterina miniata</name>
    <dbReference type="NCBI Taxonomy" id="46514"/>
    <lineage>
        <taxon>Eukaryota</taxon>
        <taxon>Metazoa</taxon>
        <taxon>Echinodermata</taxon>
        <taxon>Eleutherozoa</taxon>
        <taxon>Asterozoa</taxon>
        <taxon>Asteroidea</taxon>
        <taxon>Valvatacea</taxon>
        <taxon>Valvatida</taxon>
        <taxon>Asterinidae</taxon>
        <taxon>Patiria</taxon>
    </lineage>
</organism>
<evidence type="ECO:0000259" key="10">
    <source>
        <dbReference type="PROSITE" id="PS51203"/>
    </source>
</evidence>
<evidence type="ECO:0000313" key="11">
    <source>
        <dbReference type="EnsemblMetazoa" id="XP_038054536.1"/>
    </source>
</evidence>
<keyword evidence="12" id="KW-1185">Reference proteome</keyword>
<dbReference type="SUPFAM" id="SSF54001">
    <property type="entry name" value="Cysteine proteinases"/>
    <property type="match status" value="1"/>
</dbReference>
<dbReference type="InterPro" id="IPR001394">
    <property type="entry name" value="Peptidase_C19_UCH"/>
</dbReference>
<dbReference type="CDD" id="cd06463">
    <property type="entry name" value="p23_like"/>
    <property type="match status" value="1"/>
</dbReference>
<dbReference type="GO" id="GO:0004843">
    <property type="term" value="F:cysteine-type deubiquitinase activity"/>
    <property type="evidence" value="ECO:0007669"/>
    <property type="project" value="UniProtKB-EC"/>
</dbReference>
<dbReference type="AlphaFoldDB" id="A0A913ZTY3"/>
<feature type="compositionally biased region" description="Polar residues" evidence="7">
    <location>
        <begin position="329"/>
        <end position="353"/>
    </location>
</feature>
<feature type="compositionally biased region" description="Basic and acidic residues" evidence="7">
    <location>
        <begin position="786"/>
        <end position="810"/>
    </location>
</feature>